<dbReference type="EMBL" id="CADCTR010002382">
    <property type="protein sequence ID" value="CAA9349790.1"/>
    <property type="molecule type" value="Genomic_DNA"/>
</dbReference>
<dbReference type="InterPro" id="IPR001736">
    <property type="entry name" value="PLipase_D/transphosphatidylase"/>
</dbReference>
<dbReference type="AlphaFoldDB" id="A0A6J4M6S4"/>
<accession>A0A6J4M6S4</accession>
<dbReference type="Gene3D" id="3.30.870.10">
    <property type="entry name" value="Endonuclease Chain A"/>
    <property type="match status" value="1"/>
</dbReference>
<organism evidence="2">
    <name type="scientific">uncultured Chloroflexia bacterium</name>
    <dbReference type="NCBI Taxonomy" id="1672391"/>
    <lineage>
        <taxon>Bacteria</taxon>
        <taxon>Bacillati</taxon>
        <taxon>Chloroflexota</taxon>
        <taxon>Chloroflexia</taxon>
        <taxon>environmental samples</taxon>
    </lineage>
</organism>
<dbReference type="Pfam" id="PF13091">
    <property type="entry name" value="PLDc_2"/>
    <property type="match status" value="1"/>
</dbReference>
<dbReference type="PROSITE" id="PS50035">
    <property type="entry name" value="PLD"/>
    <property type="match status" value="1"/>
</dbReference>
<proteinExistence type="predicted"/>
<evidence type="ECO:0000313" key="2">
    <source>
        <dbReference type="EMBL" id="CAA9349790.1"/>
    </source>
</evidence>
<feature type="non-terminal residue" evidence="2">
    <location>
        <position position="185"/>
    </location>
</feature>
<dbReference type="GO" id="GO:0032049">
    <property type="term" value="P:cardiolipin biosynthetic process"/>
    <property type="evidence" value="ECO:0007669"/>
    <property type="project" value="UniProtKB-ARBA"/>
</dbReference>
<evidence type="ECO:0000259" key="1">
    <source>
        <dbReference type="PROSITE" id="PS50035"/>
    </source>
</evidence>
<dbReference type="CDD" id="cd09110">
    <property type="entry name" value="PLDc_CLS_1"/>
    <property type="match status" value="1"/>
</dbReference>
<dbReference type="PANTHER" id="PTHR21248:SF22">
    <property type="entry name" value="PHOSPHOLIPASE D"/>
    <property type="match status" value="1"/>
</dbReference>
<name>A0A6J4M6S4_9CHLR</name>
<dbReference type="InterPro" id="IPR025202">
    <property type="entry name" value="PLD-like_dom"/>
</dbReference>
<dbReference type="PANTHER" id="PTHR21248">
    <property type="entry name" value="CARDIOLIPIN SYNTHASE"/>
    <property type="match status" value="1"/>
</dbReference>
<dbReference type="SUPFAM" id="SSF56024">
    <property type="entry name" value="Phospholipase D/nuclease"/>
    <property type="match status" value="1"/>
</dbReference>
<dbReference type="GO" id="GO:0030572">
    <property type="term" value="F:phosphatidyltransferase activity"/>
    <property type="evidence" value="ECO:0007669"/>
    <property type="project" value="UniProtKB-ARBA"/>
</dbReference>
<reference evidence="2" key="1">
    <citation type="submission" date="2020-02" db="EMBL/GenBank/DDBJ databases">
        <authorList>
            <person name="Meier V. D."/>
        </authorList>
    </citation>
    <scope>NUCLEOTIDE SEQUENCE</scope>
    <source>
        <strain evidence="2">AVDCRST_MAG93</strain>
    </source>
</reference>
<protein>
    <submittedName>
        <fullName evidence="2">Cardiolipin synthetase</fullName>
        <ecNumber evidence="2">2.7.8.-</ecNumber>
    </submittedName>
</protein>
<keyword evidence="2" id="KW-0808">Transferase</keyword>
<gene>
    <name evidence="2" type="ORF">AVDCRST_MAG93-7059</name>
</gene>
<feature type="domain" description="PLD phosphodiesterase" evidence="1">
    <location>
        <begin position="150"/>
        <end position="177"/>
    </location>
</feature>
<dbReference type="EC" id="2.7.8.-" evidence="2"/>
<sequence>MFQTGNRRRAARLALGGIVTGAALAVRARWKRTPQASDVPHIPPYAATISDGTLDIYSYGEDLYDAMLQAIEQAQQRIWFENFIWKGDRVGQRFKHALEQAAERGVEVYVVFDGFANLVMPRRFKRFPPPIRTLEFRVVPRLWRFLSPRNYGRDHRKIVLVDDTVGFVGGYNIGALYATKWRDTH</sequence>